<evidence type="ECO:0000256" key="1">
    <source>
        <dbReference type="ARBA" id="ARBA00022729"/>
    </source>
</evidence>
<accession>A0A1M5MWR1</accession>
<dbReference type="InterPro" id="IPR027385">
    <property type="entry name" value="Beta-barrel_OMP"/>
</dbReference>
<dbReference type="STRING" id="468056.SAMN05443549_10729"/>
<dbReference type="Proteomes" id="UP000184516">
    <property type="component" value="Unassembled WGS sequence"/>
</dbReference>
<name>A0A1M5MWR1_9FLAO</name>
<evidence type="ECO:0000313" key="4">
    <source>
        <dbReference type="Proteomes" id="UP000184516"/>
    </source>
</evidence>
<sequence>MKLNNQIAKGLIVVIFALFGIVQTQAQVTFKPGLRGGANFSHFTKGDYYYSNNNNIDYDTHTDFYLGFYGALKLSKYYTLQPEIDYSAQGSNYSSNIESRNYNVDYLQLGVVNKFTFNDQFNIHLGPTLDFVVSQNFNTEADVDMAFVLGAGFNFTPNFGIEARVKKGIIPVRYNDLTDSYHTNVVFSLGATYTFDLK</sequence>
<evidence type="ECO:0000259" key="2">
    <source>
        <dbReference type="Pfam" id="PF13505"/>
    </source>
</evidence>
<reference evidence="4" key="1">
    <citation type="submission" date="2016-11" db="EMBL/GenBank/DDBJ databases">
        <authorList>
            <person name="Varghese N."/>
            <person name="Submissions S."/>
        </authorList>
    </citation>
    <scope>NUCLEOTIDE SEQUENCE [LARGE SCALE GENOMIC DNA]</scope>
    <source>
        <strain evidence="4">DSM 19978</strain>
    </source>
</reference>
<protein>
    <submittedName>
        <fullName evidence="3">Outer membrane protein beta-barrel domain-containing protein</fullName>
    </submittedName>
</protein>
<dbReference type="Pfam" id="PF13505">
    <property type="entry name" value="OMP_b-brl"/>
    <property type="match status" value="1"/>
</dbReference>
<evidence type="ECO:0000313" key="3">
    <source>
        <dbReference type="EMBL" id="SHG81766.1"/>
    </source>
</evidence>
<proteinExistence type="predicted"/>
<gene>
    <name evidence="3" type="ORF">SAMN05443549_10729</name>
</gene>
<dbReference type="EMBL" id="FQWB01000007">
    <property type="protein sequence ID" value="SHG81766.1"/>
    <property type="molecule type" value="Genomic_DNA"/>
</dbReference>
<organism evidence="3 4">
    <name type="scientific">Flavobacterium fluvii</name>
    <dbReference type="NCBI Taxonomy" id="468056"/>
    <lineage>
        <taxon>Bacteria</taxon>
        <taxon>Pseudomonadati</taxon>
        <taxon>Bacteroidota</taxon>
        <taxon>Flavobacteriia</taxon>
        <taxon>Flavobacteriales</taxon>
        <taxon>Flavobacteriaceae</taxon>
        <taxon>Flavobacterium</taxon>
    </lineage>
</organism>
<keyword evidence="4" id="KW-1185">Reference proteome</keyword>
<keyword evidence="1" id="KW-0732">Signal</keyword>
<dbReference type="AlphaFoldDB" id="A0A1M5MWR1"/>
<dbReference type="RefSeq" id="WP_073371499.1">
    <property type="nucleotide sequence ID" value="NZ_FQWB01000007.1"/>
</dbReference>
<feature type="domain" description="Outer membrane protein beta-barrel" evidence="2">
    <location>
        <begin position="14"/>
        <end position="195"/>
    </location>
</feature>